<evidence type="ECO:0000313" key="3">
    <source>
        <dbReference type="EMBL" id="CAI9149085.1"/>
    </source>
</evidence>
<feature type="region of interest" description="Disordered" evidence="1">
    <location>
        <begin position="795"/>
        <end position="830"/>
    </location>
</feature>
<feature type="compositionally biased region" description="Low complexity" evidence="1">
    <location>
        <begin position="134"/>
        <end position="147"/>
    </location>
</feature>
<name>A0ABN8XI62_RANTA</name>
<feature type="transmembrane region" description="Helical" evidence="2">
    <location>
        <begin position="71"/>
        <end position="92"/>
    </location>
</feature>
<feature type="region of interest" description="Disordered" evidence="1">
    <location>
        <begin position="1325"/>
        <end position="1398"/>
    </location>
</feature>
<keyword evidence="2" id="KW-1133">Transmembrane helix</keyword>
<feature type="compositionally biased region" description="Acidic residues" evidence="1">
    <location>
        <begin position="1739"/>
        <end position="1776"/>
    </location>
</feature>
<proteinExistence type="predicted"/>
<keyword evidence="2" id="KW-0472">Membrane</keyword>
<feature type="compositionally biased region" description="Polar residues" evidence="1">
    <location>
        <begin position="904"/>
        <end position="918"/>
    </location>
</feature>
<feature type="region of interest" description="Disordered" evidence="1">
    <location>
        <begin position="1675"/>
        <end position="1792"/>
    </location>
</feature>
<feature type="compositionally biased region" description="Basic residues" evidence="1">
    <location>
        <begin position="117"/>
        <end position="128"/>
    </location>
</feature>
<feature type="compositionally biased region" description="Polar residues" evidence="1">
    <location>
        <begin position="167"/>
        <end position="178"/>
    </location>
</feature>
<sequence length="2009" mass="210080">MPLSLRKEGERRLRGRVLVENTPRPPSPECRGLLRKFCSSSRPGLAHFLSLINRFLSIQGRGAAARARASVALLFATVLVVLSQTAFVYGAGGPPPSGGELPPRRENQSGTPVNVAQHHRTLGLRTRSRQYFVDAPDGGPDAHPPSGDNHEAPARPLSLPGRVLRSGNAQSSEPNGQGLNRWGPGMGKPASMVPPGVVHPPGRRRRWAHGSSHEGERARGKQKGKGSQTHAEATAGPRQQHLEGPPEEESKGGPSHSEEEDGRPGPAAVEKRGEFSLDAAAEKSSGSSAHTTVHGSDEDMCTTVGNSPSGRAHELPAQVRQQGEDVSSGSKTAESTICAAVELSAGREKDTEGGEASSPSFHTSVGEASVLASSHTSVSGGAGSPPRPGVPAGAFLGAGDRREDRLRPPAPSKPPAAIRSLLPVYYDEATGLSWGVPRTSCEGARTSDSRASVWMPPHHAGAAQHVASAPFSRKEDAELAFFSSTEGDERPRNATAHTGARGEAQLVFSSTGGYDTPPDATAHTGATGEAAELAISSTGMDERPPRDVTDTGATGEAGQLSFSSTGGDERPREVTAPRPREVLAHTGATTGGAPAAETEKHSHNLPGFGLCGDGDEGPRETTTTETPMSSEDLSYDANNEELRTVNLDVLAWNFLAPPRRPAAITRTSGGTSVSPNSSQDPNCQAATHAEFVGGENANSAVSFPSCQADASQTAVAEQRGRGGVSTSACLQGPPQGSSSGVVYQYLPGEGGRHACSPGGHDSTPVIAAVQNVLGDSSEDDRSPMDHLDFYAKHITCPPDSTAQEPNSRTPASLPHSFAHSSGGGRHHKDSHACGPGIHAYDPASTSYCGRTAFPASAEVGTLQNADGIAHAATGDNAGAVEQQQESGAYASGYYDDPLEGPSSRFPSGHSSTGESPAFSTHRCADGPPGMLPWSLEEVDSFLANEGERGGGQNASRALEYFARGDDSSEGQRSRPAAAATAAWQSLQPFGAQRTDPLVLPFTGGAQQRGPWVSPYTGGTQQTERTDGFSYTGAQQTERTGDPLYTGGAQPPAAWGSQTEAEDPLGGCGGAGSGDSGGGGSCGGRFAGSSAAAAWEAADTAARPYTDAAPCLTDSCDACTVIRGAAVSVCQAAAALRRATNALVVSAARHQHGRPATVGPARREGAYSLAGHPRYRDMPTIFRGSRQSYVHPVPGSSRRAKLASYTPTGEFAVSAGRARKWEDAEVPADLAARSGGSDVWRDTGRPPAAGGSARTAAATTTATSAGSSSATVTATAGSSSTATGGSTGATPTLTGTTARPGDGATGSSCTPGVAATQHFRPVIASGTATGGAKGTAPASVSSFGAATTSRGGSKTAAAPRVGSTAGEGKMAKKKKLNKGEAGKSRGDGERGFGLPPRGALCAQGEEGAPPFSLLFDAIAEAAVEIAHENMQLENSIMEAFLELVGALGTLSPASVEAARKSMKRFACWRMYCVTLVRALSLAPVSPLLPSQVTALVETASSSDVPLPLRCRAALRLTFTCLIAATYASGMGPLVDTGLAGLRGFEASIVAKKEDDDKLVKATLPQCRRSFDAMFLVLECSPFRPSIRCGDFIDLFGMHYNWVIGLGFGARHARLLLPAVLSENCRLLREPLVRHLQETPRGPRYRSISSLLWTRDARERYLELLRVLEARGCLTRSPHVSKTAPTKSTSTGATTTVSTSADDGEGRHTSLPRAAAAPHAAVGERRVEDGSGGSGTGSSSEFEEGEEEGEEDEEDNDSADASATEEEEEEGEEEEDEVTGGALRARPLKNRPPRKRVRHRGRFACCGVVTVEGGELPIFTFRRTRKNNTCIGLTRKCNCPPGDKFEVPAEAELEEEWRQRDKKVDPSGDRPDATSFYTMRGALGAGQGFCCGSAAATAVEISIDCAEALTRGYTYCFEYPHERGFVVRRKADQRTSRSRMTAYCLRLTEILQEARRRKLTTHLETLFAAMLHDPRHATVITHNVALWYDCYCWCFSSSSSSCFSSTTMADL</sequence>
<feature type="region of interest" description="Disordered" evidence="1">
    <location>
        <begin position="1231"/>
        <end position="1311"/>
    </location>
</feature>
<feature type="compositionally biased region" description="Low complexity" evidence="1">
    <location>
        <begin position="520"/>
        <end position="534"/>
    </location>
</feature>
<reference evidence="3" key="1">
    <citation type="submission" date="2023-04" db="EMBL/GenBank/DDBJ databases">
        <authorList>
            <consortium name="ELIXIR-Norway"/>
        </authorList>
    </citation>
    <scope>NUCLEOTIDE SEQUENCE [LARGE SCALE GENOMIC DNA]</scope>
</reference>
<feature type="region of interest" description="Disordered" evidence="1">
    <location>
        <begin position="890"/>
        <end position="925"/>
    </location>
</feature>
<gene>
    <name evidence="3" type="ORF">MRATA1EN1_LOCUS30703</name>
</gene>
<feature type="compositionally biased region" description="Polar residues" evidence="1">
    <location>
        <begin position="284"/>
        <end position="294"/>
    </location>
</feature>
<feature type="region of interest" description="Disordered" evidence="1">
    <location>
        <begin position="484"/>
        <end position="632"/>
    </location>
</feature>
<feature type="compositionally biased region" description="Basic and acidic residues" evidence="1">
    <location>
        <begin position="1376"/>
        <end position="1389"/>
    </location>
</feature>
<accession>A0ABN8XI62</accession>
<evidence type="ECO:0000256" key="1">
    <source>
        <dbReference type="SAM" id="MobiDB-lite"/>
    </source>
</evidence>
<dbReference type="Proteomes" id="UP001176941">
    <property type="component" value="Unassembled WGS sequence"/>
</dbReference>
<dbReference type="EMBL" id="CATKSN020000122">
    <property type="protein sequence ID" value="CAI9149085.1"/>
    <property type="molecule type" value="Genomic_DNA"/>
</dbReference>
<comment type="caution">
    <text evidence="3">The sequence shown here is derived from an EMBL/GenBank/DDBJ whole genome shotgun (WGS) entry which is preliminary data.</text>
</comment>
<feature type="compositionally biased region" description="Low complexity" evidence="1">
    <location>
        <begin position="1244"/>
        <end position="1300"/>
    </location>
</feature>
<feature type="compositionally biased region" description="Basic and acidic residues" evidence="1">
    <location>
        <begin position="540"/>
        <end position="549"/>
    </location>
</feature>
<feature type="region of interest" description="Disordered" evidence="1">
    <location>
        <begin position="1002"/>
        <end position="1073"/>
    </location>
</feature>
<feature type="compositionally biased region" description="Low complexity" evidence="1">
    <location>
        <begin position="1678"/>
        <end position="1698"/>
    </location>
</feature>
<protein>
    <submittedName>
        <fullName evidence="3">Uncharacterized protein</fullName>
    </submittedName>
</protein>
<evidence type="ECO:0000313" key="4">
    <source>
        <dbReference type="Proteomes" id="UP001176941"/>
    </source>
</evidence>
<feature type="compositionally biased region" description="Low complexity" evidence="1">
    <location>
        <begin position="586"/>
        <end position="596"/>
    </location>
</feature>
<feature type="compositionally biased region" description="Polar residues" evidence="1">
    <location>
        <begin position="798"/>
        <end position="810"/>
    </location>
</feature>
<feature type="compositionally biased region" description="Polar residues" evidence="1">
    <location>
        <begin position="319"/>
        <end position="335"/>
    </location>
</feature>
<organism evidence="3 4">
    <name type="scientific">Rangifer tarandus platyrhynchus</name>
    <name type="common">Svalbard reindeer</name>
    <dbReference type="NCBI Taxonomy" id="3082113"/>
    <lineage>
        <taxon>Eukaryota</taxon>
        <taxon>Metazoa</taxon>
        <taxon>Chordata</taxon>
        <taxon>Craniata</taxon>
        <taxon>Vertebrata</taxon>
        <taxon>Euteleostomi</taxon>
        <taxon>Mammalia</taxon>
        <taxon>Eutheria</taxon>
        <taxon>Laurasiatheria</taxon>
        <taxon>Artiodactyla</taxon>
        <taxon>Ruminantia</taxon>
        <taxon>Pecora</taxon>
        <taxon>Cervidae</taxon>
        <taxon>Odocoileinae</taxon>
        <taxon>Rangifer</taxon>
    </lineage>
</organism>
<evidence type="ECO:0000256" key="2">
    <source>
        <dbReference type="SAM" id="Phobius"/>
    </source>
</evidence>
<feature type="region of interest" description="Disordered" evidence="1">
    <location>
        <begin position="93"/>
        <end position="417"/>
    </location>
</feature>
<keyword evidence="4" id="KW-1185">Reference proteome</keyword>
<feature type="compositionally biased region" description="Basic and acidic residues" evidence="1">
    <location>
        <begin position="567"/>
        <end position="583"/>
    </location>
</feature>
<feature type="compositionally biased region" description="Polar residues" evidence="1">
    <location>
        <begin position="1337"/>
        <end position="1351"/>
    </location>
</feature>
<keyword evidence="2" id="KW-0812">Transmembrane</keyword>